<feature type="transmembrane region" description="Helical" evidence="6">
    <location>
        <begin position="109"/>
        <end position="131"/>
    </location>
</feature>
<evidence type="ECO:0000256" key="4">
    <source>
        <dbReference type="ARBA" id="ARBA00022989"/>
    </source>
</evidence>
<evidence type="ECO:0000256" key="5">
    <source>
        <dbReference type="ARBA" id="ARBA00023136"/>
    </source>
</evidence>
<keyword evidence="5 6" id="KW-0472">Membrane</keyword>
<comment type="similarity">
    <text evidence="2 6">Belongs to the nematode receptor-like protein srg family.</text>
</comment>
<feature type="transmembrane region" description="Helical" evidence="6">
    <location>
        <begin position="67"/>
        <end position="88"/>
    </location>
</feature>
<keyword evidence="4 6" id="KW-1133">Transmembrane helix</keyword>
<evidence type="ECO:0000256" key="2">
    <source>
        <dbReference type="ARBA" id="ARBA00005692"/>
    </source>
</evidence>
<dbReference type="InterPro" id="IPR000609">
    <property type="entry name" value="7TM_GPCR_serpentine_rcpt_Srg"/>
</dbReference>
<comment type="caution">
    <text evidence="6">Lacks conserved residue(s) required for the propagation of feature annotation.</text>
</comment>
<dbReference type="Gene3D" id="1.20.1070.10">
    <property type="entry name" value="Rhodopsin 7-helix transmembrane proteins"/>
    <property type="match status" value="1"/>
</dbReference>
<accession>A0A0N4ZXI4</accession>
<evidence type="ECO:0000256" key="6">
    <source>
        <dbReference type="RuleBase" id="RU280813"/>
    </source>
</evidence>
<feature type="transmembrane region" description="Helical" evidence="6">
    <location>
        <begin position="12"/>
        <end position="36"/>
    </location>
</feature>
<feature type="transmembrane region" description="Helical" evidence="6">
    <location>
        <begin position="151"/>
        <end position="169"/>
    </location>
</feature>
<evidence type="ECO:0000313" key="8">
    <source>
        <dbReference type="WBParaSite" id="PTRK_0001339600.1"/>
    </source>
</evidence>
<dbReference type="AlphaFoldDB" id="A0A0N4ZXI4"/>
<dbReference type="GO" id="GO:0004888">
    <property type="term" value="F:transmembrane signaling receptor activity"/>
    <property type="evidence" value="ECO:0007669"/>
    <property type="project" value="InterPro"/>
</dbReference>
<name>A0A0N4ZXI4_PARTI</name>
<keyword evidence="3 6" id="KW-0812">Transmembrane</keyword>
<protein>
    <recommendedName>
        <fullName evidence="6">Serpentine receptor class gamma</fullName>
    </recommendedName>
</protein>
<organism evidence="7 8">
    <name type="scientific">Parastrongyloides trichosuri</name>
    <name type="common">Possum-specific nematode worm</name>
    <dbReference type="NCBI Taxonomy" id="131310"/>
    <lineage>
        <taxon>Eukaryota</taxon>
        <taxon>Metazoa</taxon>
        <taxon>Ecdysozoa</taxon>
        <taxon>Nematoda</taxon>
        <taxon>Chromadorea</taxon>
        <taxon>Rhabditida</taxon>
        <taxon>Tylenchina</taxon>
        <taxon>Panagrolaimomorpha</taxon>
        <taxon>Strongyloidoidea</taxon>
        <taxon>Strongyloididae</taxon>
        <taxon>Parastrongyloides</taxon>
    </lineage>
</organism>
<keyword evidence="7" id="KW-1185">Reference proteome</keyword>
<proteinExistence type="inferred from homology"/>
<dbReference type="GO" id="GO:0016020">
    <property type="term" value="C:membrane"/>
    <property type="evidence" value="ECO:0007669"/>
    <property type="project" value="UniProtKB-SubCell"/>
</dbReference>
<dbReference type="Proteomes" id="UP000038045">
    <property type="component" value="Unplaced"/>
</dbReference>
<evidence type="ECO:0000256" key="3">
    <source>
        <dbReference type="ARBA" id="ARBA00022692"/>
    </source>
</evidence>
<dbReference type="GO" id="GO:0007606">
    <property type="term" value="P:sensory perception of chemical stimulus"/>
    <property type="evidence" value="ECO:0007669"/>
    <property type="project" value="UniProtKB-UniRule"/>
</dbReference>
<evidence type="ECO:0000313" key="7">
    <source>
        <dbReference type="Proteomes" id="UP000038045"/>
    </source>
</evidence>
<dbReference type="Pfam" id="PF02118">
    <property type="entry name" value="Srg"/>
    <property type="match status" value="1"/>
</dbReference>
<comment type="subcellular location">
    <subcellularLocation>
        <location evidence="1">Membrane</location>
        <topology evidence="1">Multi-pass membrane protein</topology>
    </subcellularLocation>
</comment>
<evidence type="ECO:0000256" key="1">
    <source>
        <dbReference type="ARBA" id="ARBA00004141"/>
    </source>
</evidence>
<dbReference type="WBParaSite" id="PTRK_0001339600.1">
    <property type="protein sequence ID" value="PTRK_0001339600.1"/>
    <property type="gene ID" value="PTRK_0001339600"/>
</dbReference>
<reference evidence="8" key="1">
    <citation type="submission" date="2017-02" db="UniProtKB">
        <authorList>
            <consortium name="WormBaseParasite"/>
        </authorList>
    </citation>
    <scope>IDENTIFICATION</scope>
</reference>
<sequence>MHFPIIYKNHWNIKITILLITLQTILPLVSYLYLLIGNVEVMIKYSETYHVWYHSMKDQSISWRNSFILMLWSWITFISTSVMNYFNFKQYISMLKKKKNNNFKSSKATAYLFYCSSVSFSSLLLACTSSIKLYGSLKGNSFLKEVMNLFYDWIILLMTCCHPYLILILSNEIRTKYLEFYCFCFTKNTKIDTLVPLTPIFDVSHRVSKTIHI</sequence>